<dbReference type="AlphaFoldDB" id="A5G142"/>
<organism evidence="2 3">
    <name type="scientific">Acidiphilium cryptum (strain JF-5)</name>
    <dbReference type="NCBI Taxonomy" id="349163"/>
    <lineage>
        <taxon>Bacteria</taxon>
        <taxon>Pseudomonadati</taxon>
        <taxon>Pseudomonadota</taxon>
        <taxon>Alphaproteobacteria</taxon>
        <taxon>Acetobacterales</taxon>
        <taxon>Acidocellaceae</taxon>
        <taxon>Acidiphilium</taxon>
    </lineage>
</organism>
<proteinExistence type="predicted"/>
<evidence type="ECO:0000313" key="2">
    <source>
        <dbReference type="EMBL" id="ABQ31574.1"/>
    </source>
</evidence>
<evidence type="ECO:0000313" key="3">
    <source>
        <dbReference type="Proteomes" id="UP000000245"/>
    </source>
</evidence>
<dbReference type="EMBL" id="CP000697">
    <property type="protein sequence ID" value="ABQ31574.1"/>
    <property type="molecule type" value="Genomic_DNA"/>
</dbReference>
<gene>
    <name evidence="2" type="ordered locus">Acry_2380</name>
</gene>
<dbReference type="InterPro" id="IPR016181">
    <property type="entry name" value="Acyl_CoA_acyltransferase"/>
</dbReference>
<dbReference type="Pfam" id="PF21926">
    <property type="entry name" value="FeeM"/>
    <property type="match status" value="1"/>
</dbReference>
<dbReference type="InterPro" id="IPR054597">
    <property type="entry name" value="FeeM_cat"/>
</dbReference>
<sequence>MVYSPLDTDVEPRTGVKRLRETGNIIEAQLVTSPQQARLAYGMRYDAYREYGFVGERPDGLFSDEYDTRPNYSTILVFRNGTPAATIRVALFDPGHPDPVFHRTQAMEIFEAEIRAVVAAERRPGTAGSAIELGKLARAADAANDVEVLFAAFRAAGYIGLHHDVDAVLNAVRAHHMPMYRRCGFRVLERPRPYPGLTFQTGLMGLFRDQYAVAQHTVPFMAGMAAGDPTHQALMAGEPARLSVFSALECLAARAAPLAMPAVAAS</sequence>
<dbReference type="HOGENOM" id="CLU_092294_0_0_5"/>
<accession>A5G142</accession>
<name>A5G142_ACICJ</name>
<protein>
    <recommendedName>
        <fullName evidence="1">N-acyl amino acid synthase FeeM catalytic core domain-containing protein</fullName>
    </recommendedName>
</protein>
<feature type="domain" description="N-acyl amino acid synthase FeeM catalytic core" evidence="1">
    <location>
        <begin position="40"/>
        <end position="205"/>
    </location>
</feature>
<dbReference type="Gene3D" id="3.40.630.30">
    <property type="match status" value="1"/>
</dbReference>
<dbReference type="eggNOG" id="COG3916">
    <property type="taxonomic scope" value="Bacteria"/>
</dbReference>
<dbReference type="Proteomes" id="UP000000245">
    <property type="component" value="Chromosome"/>
</dbReference>
<evidence type="ECO:0000259" key="1">
    <source>
        <dbReference type="Pfam" id="PF21926"/>
    </source>
</evidence>
<reference evidence="2 3" key="1">
    <citation type="submission" date="2007-05" db="EMBL/GenBank/DDBJ databases">
        <title>Complete sequence of chromosome of Acidiphilium cryptum JF-5.</title>
        <authorList>
            <consortium name="US DOE Joint Genome Institute"/>
            <person name="Copeland A."/>
            <person name="Lucas S."/>
            <person name="Lapidus A."/>
            <person name="Barry K."/>
            <person name="Detter J.C."/>
            <person name="Glavina del Rio T."/>
            <person name="Hammon N."/>
            <person name="Israni S."/>
            <person name="Dalin E."/>
            <person name="Tice H."/>
            <person name="Pitluck S."/>
            <person name="Sims D."/>
            <person name="Brettin T."/>
            <person name="Bruce D."/>
            <person name="Han C."/>
            <person name="Schmutz J."/>
            <person name="Larimer F."/>
            <person name="Land M."/>
            <person name="Hauser L."/>
            <person name="Kyrpides N."/>
            <person name="Kim E."/>
            <person name="Magnuson T."/>
            <person name="Richardson P."/>
        </authorList>
    </citation>
    <scope>NUCLEOTIDE SEQUENCE [LARGE SCALE GENOMIC DNA]</scope>
    <source>
        <strain evidence="2 3">JF-5</strain>
    </source>
</reference>
<keyword evidence="3" id="KW-1185">Reference proteome</keyword>
<dbReference type="SUPFAM" id="SSF55729">
    <property type="entry name" value="Acyl-CoA N-acyltransferases (Nat)"/>
    <property type="match status" value="1"/>
</dbReference>
<dbReference type="KEGG" id="acr:Acry_2380"/>